<dbReference type="Proteomes" id="UP000515123">
    <property type="component" value="Linkage group 9"/>
</dbReference>
<dbReference type="GO" id="GO:0005737">
    <property type="term" value="C:cytoplasm"/>
    <property type="evidence" value="ECO:0007669"/>
    <property type="project" value="TreeGrafter"/>
</dbReference>
<gene>
    <name evidence="3" type="primary">LOC109714805</name>
</gene>
<dbReference type="GeneID" id="109714805"/>
<reference evidence="3" key="2">
    <citation type="submission" date="2025-08" db="UniProtKB">
        <authorList>
            <consortium name="RefSeq"/>
        </authorList>
    </citation>
    <scope>IDENTIFICATION</scope>
    <source>
        <tissue evidence="3">Leaf</tissue>
    </source>
</reference>
<proteinExistence type="predicted"/>
<dbReference type="GO" id="GO:0005634">
    <property type="term" value="C:nucleus"/>
    <property type="evidence" value="ECO:0007669"/>
    <property type="project" value="TreeGrafter"/>
</dbReference>
<dbReference type="PANTHER" id="PTHR33912">
    <property type="entry name" value="OS01G0939400 PROTEIN"/>
    <property type="match status" value="1"/>
</dbReference>
<name>A0A6P5FPW5_ANACO</name>
<dbReference type="PANTHER" id="PTHR33912:SF2">
    <property type="entry name" value="PUTATIVE-RELATED"/>
    <property type="match status" value="1"/>
</dbReference>
<evidence type="ECO:0000256" key="1">
    <source>
        <dbReference type="SAM" id="MobiDB-lite"/>
    </source>
</evidence>
<feature type="region of interest" description="Disordered" evidence="1">
    <location>
        <begin position="1"/>
        <end position="27"/>
    </location>
</feature>
<keyword evidence="2" id="KW-1185">Reference proteome</keyword>
<evidence type="ECO:0000313" key="3">
    <source>
        <dbReference type="RefSeq" id="XP_020095100.1"/>
    </source>
</evidence>
<organism evidence="2 3">
    <name type="scientific">Ananas comosus</name>
    <name type="common">Pineapple</name>
    <name type="synonym">Ananas ananas</name>
    <dbReference type="NCBI Taxonomy" id="4615"/>
    <lineage>
        <taxon>Eukaryota</taxon>
        <taxon>Viridiplantae</taxon>
        <taxon>Streptophyta</taxon>
        <taxon>Embryophyta</taxon>
        <taxon>Tracheophyta</taxon>
        <taxon>Spermatophyta</taxon>
        <taxon>Magnoliopsida</taxon>
        <taxon>Liliopsida</taxon>
        <taxon>Poales</taxon>
        <taxon>Bromeliaceae</taxon>
        <taxon>Bromelioideae</taxon>
        <taxon>Ananas</taxon>
    </lineage>
</organism>
<accession>A0A6P5FPW5</accession>
<reference evidence="2" key="1">
    <citation type="journal article" date="2015" name="Nat. Genet.">
        <title>The pineapple genome and the evolution of CAM photosynthesis.</title>
        <authorList>
            <person name="Ming R."/>
            <person name="VanBuren R."/>
            <person name="Wai C.M."/>
            <person name="Tang H."/>
            <person name="Schatz M.C."/>
            <person name="Bowers J.E."/>
            <person name="Lyons E."/>
            <person name="Wang M.L."/>
            <person name="Chen J."/>
            <person name="Biggers E."/>
            <person name="Zhang J."/>
            <person name="Huang L."/>
            <person name="Zhang L."/>
            <person name="Miao W."/>
            <person name="Zhang J."/>
            <person name="Ye Z."/>
            <person name="Miao C."/>
            <person name="Lin Z."/>
            <person name="Wang H."/>
            <person name="Zhou H."/>
            <person name="Yim W.C."/>
            <person name="Priest H.D."/>
            <person name="Zheng C."/>
            <person name="Woodhouse M."/>
            <person name="Edger P.P."/>
            <person name="Guyot R."/>
            <person name="Guo H.B."/>
            <person name="Guo H."/>
            <person name="Zheng G."/>
            <person name="Singh R."/>
            <person name="Sharma A."/>
            <person name="Min X."/>
            <person name="Zheng Y."/>
            <person name="Lee H."/>
            <person name="Gurtowski J."/>
            <person name="Sedlazeck F.J."/>
            <person name="Harkess A."/>
            <person name="McKain M.R."/>
            <person name="Liao Z."/>
            <person name="Fang J."/>
            <person name="Liu J."/>
            <person name="Zhang X."/>
            <person name="Zhang Q."/>
            <person name="Hu W."/>
            <person name="Qin Y."/>
            <person name="Wang K."/>
            <person name="Chen L.Y."/>
            <person name="Shirley N."/>
            <person name="Lin Y.R."/>
            <person name="Liu L.Y."/>
            <person name="Hernandez A.G."/>
            <person name="Wright C.L."/>
            <person name="Bulone V."/>
            <person name="Tuskan G.A."/>
            <person name="Heath K."/>
            <person name="Zee F."/>
            <person name="Moore P.H."/>
            <person name="Sunkar R."/>
            <person name="Leebens-Mack J.H."/>
            <person name="Mockler T."/>
            <person name="Bennetzen J.L."/>
            <person name="Freeling M."/>
            <person name="Sankoff D."/>
            <person name="Paterson A.H."/>
            <person name="Zhu X."/>
            <person name="Yang X."/>
            <person name="Smith J.A."/>
            <person name="Cushman J.C."/>
            <person name="Paull R.E."/>
            <person name="Yu Q."/>
        </authorList>
    </citation>
    <scope>NUCLEOTIDE SEQUENCE [LARGE SCALE GENOMIC DNA]</scope>
    <source>
        <strain evidence="2">cv. F153</strain>
    </source>
</reference>
<evidence type="ECO:0000313" key="2">
    <source>
        <dbReference type="Proteomes" id="UP000515123"/>
    </source>
</evidence>
<dbReference type="InterPro" id="IPR040381">
    <property type="entry name" value="At4g14450-like"/>
</dbReference>
<protein>
    <submittedName>
        <fullName evidence="3">Uncharacterized protein At4g14450, chloroplastic-like</fullName>
    </submittedName>
</protein>
<sequence>MDATEESMQKNSKLQRQKSRLQMQAPSAIQVGRAEPAAVAEWRAAIPLLSPLDVSTAAAAAAADEVKAADGGAWRHPAAPFYYEPVPGNAPAFVFSYCA</sequence>
<dbReference type="AlphaFoldDB" id="A0A6P5FPW5"/>
<dbReference type="RefSeq" id="XP_020095100.1">
    <property type="nucleotide sequence ID" value="XM_020239511.1"/>
</dbReference>
<dbReference type="OrthoDB" id="673645at2759"/>